<dbReference type="InterPro" id="IPR014746">
    <property type="entry name" value="Gln_synth/guanido_kin_cat_dom"/>
</dbReference>
<feature type="binding site" evidence="7">
    <location>
        <begin position="225"/>
        <end position="229"/>
    </location>
    <ligand>
        <name>ATP</name>
        <dbReference type="ChEBI" id="CHEBI:30616"/>
    </ligand>
</feature>
<dbReference type="InterPro" id="IPR000749">
    <property type="entry name" value="ATP-guanido_PTrfase"/>
</dbReference>
<dbReference type="Gene3D" id="3.30.590.10">
    <property type="entry name" value="Glutamine synthetase/guanido kinase, catalytic domain"/>
    <property type="match status" value="1"/>
</dbReference>
<dbReference type="PROSITE" id="PS51510">
    <property type="entry name" value="PHOSPHAGEN_KINASE_C"/>
    <property type="match status" value="1"/>
</dbReference>
<dbReference type="GO" id="GO:0004054">
    <property type="term" value="F:arginine kinase activity"/>
    <property type="evidence" value="ECO:0007669"/>
    <property type="project" value="UniProtKB-ARBA"/>
</dbReference>
<evidence type="ECO:0000259" key="10">
    <source>
        <dbReference type="PROSITE" id="PS51509"/>
    </source>
</evidence>
<feature type="domain" description="Phosphagen kinase N-terminal" evidence="10">
    <location>
        <begin position="109"/>
        <end position="193"/>
    </location>
</feature>
<dbReference type="PANTHER" id="PTHR11547:SF38">
    <property type="entry name" value="ARGININE KINASE 1-RELATED"/>
    <property type="match status" value="1"/>
</dbReference>
<evidence type="ECO:0000256" key="3">
    <source>
        <dbReference type="ARBA" id="ARBA00022741"/>
    </source>
</evidence>
<feature type="domain" description="Phosphagen kinase C-terminal" evidence="11">
    <location>
        <begin position="222"/>
        <end position="458"/>
    </location>
</feature>
<dbReference type="InterPro" id="IPR022413">
    <property type="entry name" value="ATP-guanido_PTrfase_N"/>
</dbReference>
<dbReference type="Pfam" id="PF02807">
    <property type="entry name" value="ATP-gua_PtransN"/>
    <property type="match status" value="1"/>
</dbReference>
<keyword evidence="9" id="KW-1133">Transmembrane helix</keyword>
<dbReference type="GO" id="GO:0005524">
    <property type="term" value="F:ATP binding"/>
    <property type="evidence" value="ECO:0007669"/>
    <property type="project" value="UniProtKB-UniRule"/>
</dbReference>
<evidence type="ECO:0000256" key="7">
    <source>
        <dbReference type="PROSITE-ProRule" id="PRU00843"/>
    </source>
</evidence>
<dbReference type="Pfam" id="PF00217">
    <property type="entry name" value="ATP-gua_Ptrans"/>
    <property type="match status" value="1"/>
</dbReference>
<feature type="binding site" evidence="7">
    <location>
        <begin position="411"/>
        <end position="416"/>
    </location>
    <ligand>
        <name>ATP</name>
        <dbReference type="ChEBI" id="CHEBI:30616"/>
    </ligand>
</feature>
<dbReference type="FunFam" id="1.10.135.10:FF:000003">
    <property type="entry name" value="Three-domain arginine kinase"/>
    <property type="match status" value="1"/>
</dbReference>
<evidence type="ECO:0000256" key="6">
    <source>
        <dbReference type="PROSITE-ProRule" id="PRU00842"/>
    </source>
</evidence>
<evidence type="ECO:0000313" key="12">
    <source>
        <dbReference type="EMBL" id="CAD9078857.1"/>
    </source>
</evidence>
<gene>
    <name evidence="12" type="ORF">PCOS0759_LOCUS2089</name>
</gene>
<reference evidence="12" key="1">
    <citation type="submission" date="2021-01" db="EMBL/GenBank/DDBJ databases">
        <authorList>
            <person name="Corre E."/>
            <person name="Pelletier E."/>
            <person name="Niang G."/>
            <person name="Scheremetjew M."/>
            <person name="Finn R."/>
            <person name="Kale V."/>
            <person name="Holt S."/>
            <person name="Cochrane G."/>
            <person name="Meng A."/>
            <person name="Brown T."/>
            <person name="Cohen L."/>
        </authorList>
    </citation>
    <scope>NUCLEOTIDE SEQUENCE</scope>
    <source>
        <strain evidence="12">WS</strain>
    </source>
</reference>
<dbReference type="PANTHER" id="PTHR11547">
    <property type="entry name" value="ARGININE OR CREATINE KINASE"/>
    <property type="match status" value="1"/>
</dbReference>
<evidence type="ECO:0000256" key="2">
    <source>
        <dbReference type="ARBA" id="ARBA00022679"/>
    </source>
</evidence>
<evidence type="ECO:0000256" key="4">
    <source>
        <dbReference type="ARBA" id="ARBA00022777"/>
    </source>
</evidence>
<dbReference type="GO" id="GO:0005615">
    <property type="term" value="C:extracellular space"/>
    <property type="evidence" value="ECO:0007669"/>
    <property type="project" value="TreeGrafter"/>
</dbReference>
<organism evidence="12">
    <name type="scientific">Percolomonas cosmopolitus</name>
    <dbReference type="NCBI Taxonomy" id="63605"/>
    <lineage>
        <taxon>Eukaryota</taxon>
        <taxon>Discoba</taxon>
        <taxon>Heterolobosea</taxon>
        <taxon>Tetramitia</taxon>
        <taxon>Eutetramitia</taxon>
        <taxon>Percolomonadidae</taxon>
        <taxon>Percolomonas</taxon>
    </lineage>
</organism>
<dbReference type="InterPro" id="IPR036802">
    <property type="entry name" value="ATP-guanido_PTrfase_N_sf"/>
</dbReference>
<dbReference type="SUPFAM" id="SSF55931">
    <property type="entry name" value="Glutamine synthetase/guanido kinase"/>
    <property type="match status" value="1"/>
</dbReference>
<keyword evidence="2 7" id="KW-0808">Transferase</keyword>
<keyword evidence="4 7" id="KW-0418">Kinase</keyword>
<evidence type="ECO:0000259" key="11">
    <source>
        <dbReference type="PROSITE" id="PS51510"/>
    </source>
</evidence>
<dbReference type="GO" id="GO:0046314">
    <property type="term" value="P:phosphocreatine biosynthetic process"/>
    <property type="evidence" value="ECO:0007669"/>
    <property type="project" value="InterPro"/>
</dbReference>
<comment type="similarity">
    <text evidence="1 6 8">Belongs to the ATP:guanido phosphotransferase family.</text>
</comment>
<dbReference type="AlphaFoldDB" id="A0A7S1KN03"/>
<dbReference type="SUPFAM" id="SSF48034">
    <property type="entry name" value="Guanido kinase N-terminal domain"/>
    <property type="match status" value="1"/>
</dbReference>
<dbReference type="EMBL" id="HBGD01002504">
    <property type="protein sequence ID" value="CAD9078857.1"/>
    <property type="molecule type" value="Transcribed_RNA"/>
</dbReference>
<feature type="binding site" evidence="7">
    <location>
        <position position="288"/>
    </location>
    <ligand>
        <name>ATP</name>
        <dbReference type="ChEBI" id="CHEBI:30616"/>
    </ligand>
</feature>
<evidence type="ECO:0000256" key="9">
    <source>
        <dbReference type="SAM" id="Phobius"/>
    </source>
</evidence>
<feature type="binding site" evidence="7">
    <location>
        <position position="332"/>
    </location>
    <ligand>
        <name>ATP</name>
        <dbReference type="ChEBI" id="CHEBI:30616"/>
    </ligand>
</feature>
<dbReference type="PROSITE" id="PS00112">
    <property type="entry name" value="PHOSPHAGEN_KINASE"/>
    <property type="match status" value="1"/>
</dbReference>
<evidence type="ECO:0008006" key="13">
    <source>
        <dbReference type="Google" id="ProtNLM"/>
    </source>
</evidence>
<name>A0A7S1KN03_9EUKA</name>
<dbReference type="FunFam" id="3.30.590.10:FF:000006">
    <property type="entry name" value="Arginine kinase 1"/>
    <property type="match status" value="1"/>
</dbReference>
<proteinExistence type="inferred from homology"/>
<keyword evidence="3 7" id="KW-0547">Nucleotide-binding</keyword>
<dbReference type="PROSITE" id="PS51509">
    <property type="entry name" value="PHOSPHAGEN_KINASE_N"/>
    <property type="match status" value="1"/>
</dbReference>
<protein>
    <recommendedName>
        <fullName evidence="13">Arginine kinase</fullName>
    </recommendedName>
</protein>
<feature type="binding site" evidence="7">
    <location>
        <begin position="383"/>
        <end position="387"/>
    </location>
    <ligand>
        <name>ATP</name>
        <dbReference type="ChEBI" id="CHEBI:30616"/>
    </ligand>
</feature>
<keyword evidence="9" id="KW-0472">Membrane</keyword>
<dbReference type="InterPro" id="IPR022415">
    <property type="entry name" value="ATP-guanido_PTrfase_AS"/>
</dbReference>
<dbReference type="InterPro" id="IPR022414">
    <property type="entry name" value="ATP-guanido_PTrfase_cat"/>
</dbReference>
<evidence type="ECO:0000256" key="1">
    <source>
        <dbReference type="ARBA" id="ARBA00006798"/>
    </source>
</evidence>
<sequence length="465" mass="53445">MFRRSLTLTRRTIQSSQNLFKNSARAYSTEATAAPKRNWKAIALWSAAFLYFTPSAYAYFVLGYDTDTLIAESAEKYRLLQFIHDERQKDPEHKVSMYQIMKKFFRKEKLEAFAVDKYPTFSANNKSLLRKYLTEDMFDELKDAQTPSGFGFSSIIKSGVLNGDAGIGVYIPEAAAYDTFAPLLNNIIKDYHQGYNPETAQHVQDFNPAHLRGNNPDPEGKYIISTRIRVGRNLEGYPLATGQSRKDRQDIERKVVGALQSLGGDLSGKYYPLNFMSEDDRQKLVNDHFLFKNNDRHLEVAGAYRDWPEGRGIYHSNDKRFLVWINEEDELRIISMQMGGNVREVFERLSKAVYTLENRLRFQYDDHLGYIASCPTNLGTAMRASVHVKIPLVSKQDNFKQWCEEHGLSVRGIHGEHTESEGGVYDISNKRRLGLSEVDCVQTMYDGVSDLIQWEKQLEAQQDRQ</sequence>
<dbReference type="GO" id="GO:0004111">
    <property type="term" value="F:creatine kinase activity"/>
    <property type="evidence" value="ECO:0007669"/>
    <property type="project" value="InterPro"/>
</dbReference>
<accession>A0A7S1KN03</accession>
<keyword evidence="9" id="KW-0812">Transmembrane</keyword>
<keyword evidence="5 7" id="KW-0067">ATP-binding</keyword>
<evidence type="ECO:0000256" key="5">
    <source>
        <dbReference type="ARBA" id="ARBA00022840"/>
    </source>
</evidence>
<dbReference type="Gene3D" id="1.10.135.10">
    <property type="entry name" value="ATP:guanido phosphotransferase, N-terminal domain"/>
    <property type="match status" value="1"/>
</dbReference>
<evidence type="ECO:0000256" key="8">
    <source>
        <dbReference type="RuleBase" id="RU000505"/>
    </source>
</evidence>
<feature type="transmembrane region" description="Helical" evidence="9">
    <location>
        <begin position="42"/>
        <end position="62"/>
    </location>
</feature>